<dbReference type="Gramene" id="Ma03_t29900.1">
    <property type="protein sequence ID" value="Ma03_p29900.1"/>
    <property type="gene ID" value="Ma03_g29900"/>
</dbReference>
<accession>A0A804IHV4</accession>
<dbReference type="AlphaFoldDB" id="A0A804IHV4"/>
<evidence type="ECO:0000313" key="2">
    <source>
        <dbReference type="Proteomes" id="UP000012960"/>
    </source>
</evidence>
<name>A0A804IHV4_MUSAM</name>
<proteinExistence type="predicted"/>
<dbReference type="Proteomes" id="UP000012960">
    <property type="component" value="Unplaced"/>
</dbReference>
<dbReference type="EnsemblPlants" id="Ma03_t29900.1">
    <property type="protein sequence ID" value="Ma03_p29900.1"/>
    <property type="gene ID" value="Ma03_g29900"/>
</dbReference>
<evidence type="ECO:0000313" key="1">
    <source>
        <dbReference type="EnsemblPlants" id="Ma03_p29900.1"/>
    </source>
</evidence>
<keyword evidence="2" id="KW-1185">Reference proteome</keyword>
<protein>
    <recommendedName>
        <fullName evidence="3">S-locus receptor kinase C-terminal domain-containing protein</fullName>
    </recommendedName>
</protein>
<evidence type="ECO:0008006" key="3">
    <source>
        <dbReference type="Google" id="ProtNLM"/>
    </source>
</evidence>
<organism evidence="1 2">
    <name type="scientific">Musa acuminata subsp. malaccensis</name>
    <name type="common">Wild banana</name>
    <name type="synonym">Musa malaccensis</name>
    <dbReference type="NCBI Taxonomy" id="214687"/>
    <lineage>
        <taxon>Eukaryota</taxon>
        <taxon>Viridiplantae</taxon>
        <taxon>Streptophyta</taxon>
        <taxon>Embryophyta</taxon>
        <taxon>Tracheophyta</taxon>
        <taxon>Spermatophyta</taxon>
        <taxon>Magnoliopsida</taxon>
        <taxon>Liliopsida</taxon>
        <taxon>Zingiberales</taxon>
        <taxon>Musaceae</taxon>
        <taxon>Musa</taxon>
    </lineage>
</organism>
<sequence>MSTIVVMLNSETVSLRAPSQPAFYMGNGDKVATMSVNQVSMSEPELR</sequence>
<reference evidence="1" key="1">
    <citation type="submission" date="2021-05" db="UniProtKB">
        <authorList>
            <consortium name="EnsemblPlants"/>
        </authorList>
    </citation>
    <scope>IDENTIFICATION</scope>
    <source>
        <strain evidence="1">subsp. malaccensis</strain>
    </source>
</reference>
<dbReference type="InParanoid" id="A0A804IHV4"/>